<dbReference type="Proteomes" id="UP000008842">
    <property type="component" value="Chromosome"/>
</dbReference>
<evidence type="ECO:0000313" key="2">
    <source>
        <dbReference type="Proteomes" id="UP000008842"/>
    </source>
</evidence>
<dbReference type="KEGG" id="pgn:PGN_1894"/>
<dbReference type="AlphaFoldDB" id="B2RM18"/>
<organism evidence="1 2">
    <name type="scientific">Porphyromonas gingivalis (strain ATCC 33277 / DSM 20709 / CIP 103683 / JCM 12257 / NCTC 11834 / 2561)</name>
    <dbReference type="NCBI Taxonomy" id="431947"/>
    <lineage>
        <taxon>Bacteria</taxon>
        <taxon>Pseudomonadati</taxon>
        <taxon>Bacteroidota</taxon>
        <taxon>Bacteroidia</taxon>
        <taxon>Bacteroidales</taxon>
        <taxon>Porphyromonadaceae</taxon>
        <taxon>Porphyromonas</taxon>
    </lineage>
</organism>
<evidence type="ECO:0000313" key="1">
    <source>
        <dbReference type="EMBL" id="BAG34413.1"/>
    </source>
</evidence>
<protein>
    <submittedName>
        <fullName evidence="1">Uncharacterized protein</fullName>
    </submittedName>
</protein>
<gene>
    <name evidence="1" type="ordered locus">PGN_1894</name>
</gene>
<sequence length="50" mass="5702">MISSGRRKFFLQYGKVGKPSCNSLFKGFGYINKAFEHISKDFIYISEGFG</sequence>
<dbReference type="EMBL" id="AP009380">
    <property type="protein sequence ID" value="BAG34413.1"/>
    <property type="molecule type" value="Genomic_DNA"/>
</dbReference>
<accession>B2RM18</accession>
<proteinExistence type="predicted"/>
<dbReference type="HOGENOM" id="CLU_3121099_0_0_10"/>
<reference evidence="1 2" key="1">
    <citation type="journal article" date="2008" name="DNA Res.">
        <title>Determination of the genome sequence of Porphyromonas gingivalis strain ATCC 33277 and genomic comparison with strain W83 revealed extensive genome rearrangements in P. gingivalis.</title>
        <authorList>
            <person name="Naito M."/>
            <person name="Hirakawa H."/>
            <person name="Yamashita A."/>
            <person name="Ohara N."/>
            <person name="Shoji M."/>
            <person name="Yukitake H."/>
            <person name="Nakayama K."/>
            <person name="Toh H."/>
            <person name="Yoshimura F."/>
            <person name="Kuhara S."/>
            <person name="Hattori M."/>
            <person name="Hayashi T."/>
            <person name="Nakayama K."/>
        </authorList>
    </citation>
    <scope>NUCLEOTIDE SEQUENCE [LARGE SCALE GENOMIC DNA]</scope>
    <source>
        <strain evidence="2">ATCC 33277 / DSM 20709 / CIP 103683 / JCM 12257 / NCTC 11834 / 2561</strain>
    </source>
</reference>
<name>B2RM18_PORG3</name>